<dbReference type="InterPro" id="IPR036866">
    <property type="entry name" value="RibonucZ/Hydroxyglut_hydro"/>
</dbReference>
<keyword evidence="3" id="KW-1185">Reference proteome</keyword>
<dbReference type="Proteomes" id="UP000235786">
    <property type="component" value="Unassembled WGS sequence"/>
</dbReference>
<dbReference type="SUPFAM" id="SSF56281">
    <property type="entry name" value="Metallo-hydrolase/oxidoreductase"/>
    <property type="match status" value="1"/>
</dbReference>
<sequence length="343" mass="37505">MDSTLEWFGATTFRLKAKGLTIFLDTWLERPSVLPKFLSVEEVAEADYIFISHAHFDHLPGADRLAIKTGAIVIANYEALRLLRAAGVPEKQLLPASGGERIPLFTKAKRDAATNGKGLIAPGPPGAPPSPDTSLADLAVHVWPSLHCLMPGKSHSDIPEIMDTGLVYTGAASAYACTVDINRGMEYGLLRLEEHVPAEEMDEGMRSFAEYIGDRQTNIFSSCDGGQLMFNVIIGDKAVLWNAHLGAYDGIMRGMEPKPDVIIMGIAGRANLNGRPFEGSAAQFAVEQVKWLGTPSRVIWCLHDQSCIKPFKVDTKPAEELVEKETGSQVLTMQYATSYQLFR</sequence>
<evidence type="ECO:0000313" key="3">
    <source>
        <dbReference type="Proteomes" id="UP000235786"/>
    </source>
</evidence>
<evidence type="ECO:0000313" key="2">
    <source>
        <dbReference type="EMBL" id="PMD47219.1"/>
    </source>
</evidence>
<accession>A0A2J6S8Z0</accession>
<organism evidence="2 3">
    <name type="scientific">Hyaloscypha variabilis (strain UAMH 11265 / GT02V1 / F)</name>
    <name type="common">Meliniomyces variabilis</name>
    <dbReference type="NCBI Taxonomy" id="1149755"/>
    <lineage>
        <taxon>Eukaryota</taxon>
        <taxon>Fungi</taxon>
        <taxon>Dikarya</taxon>
        <taxon>Ascomycota</taxon>
        <taxon>Pezizomycotina</taxon>
        <taxon>Leotiomycetes</taxon>
        <taxon>Helotiales</taxon>
        <taxon>Hyaloscyphaceae</taxon>
        <taxon>Hyaloscypha</taxon>
        <taxon>Hyaloscypha variabilis</taxon>
    </lineage>
</organism>
<dbReference type="OrthoDB" id="4311043at2759"/>
<evidence type="ECO:0000259" key="1">
    <source>
        <dbReference type="Pfam" id="PF12706"/>
    </source>
</evidence>
<protein>
    <recommendedName>
        <fullName evidence="1">Metallo-beta-lactamase domain-containing protein</fullName>
    </recommendedName>
</protein>
<dbReference type="STRING" id="1149755.A0A2J6S8Z0"/>
<gene>
    <name evidence="2" type="ORF">L207DRAFT_415547</name>
</gene>
<feature type="domain" description="Metallo-beta-lactamase" evidence="1">
    <location>
        <begin position="24"/>
        <end position="94"/>
    </location>
</feature>
<dbReference type="EMBL" id="KZ613938">
    <property type="protein sequence ID" value="PMD47219.1"/>
    <property type="molecule type" value="Genomic_DNA"/>
</dbReference>
<dbReference type="PANTHER" id="PTHR43546:SF8">
    <property type="entry name" value="METALLO-BETA-LACTAMASE DOMAIN-CONTAINING PROTEIN"/>
    <property type="match status" value="1"/>
</dbReference>
<dbReference type="Gene3D" id="3.60.15.10">
    <property type="entry name" value="Ribonuclease Z/Hydroxyacylglutathione hydrolase-like"/>
    <property type="match status" value="1"/>
</dbReference>
<name>A0A2J6S8Z0_HYAVF</name>
<dbReference type="InterPro" id="IPR001279">
    <property type="entry name" value="Metallo-B-lactamas"/>
</dbReference>
<dbReference type="PANTHER" id="PTHR43546">
    <property type="entry name" value="UPF0173 METAL-DEPENDENT HYDROLASE MJ1163-RELATED"/>
    <property type="match status" value="1"/>
</dbReference>
<dbReference type="AlphaFoldDB" id="A0A2J6S8Z0"/>
<dbReference type="InterPro" id="IPR050114">
    <property type="entry name" value="UPF0173_UPF0282_UlaG_hydrolase"/>
</dbReference>
<dbReference type="Pfam" id="PF12706">
    <property type="entry name" value="Lactamase_B_2"/>
    <property type="match status" value="1"/>
</dbReference>
<reference evidence="2 3" key="1">
    <citation type="submission" date="2016-04" db="EMBL/GenBank/DDBJ databases">
        <title>A degradative enzymes factory behind the ericoid mycorrhizal symbiosis.</title>
        <authorList>
            <consortium name="DOE Joint Genome Institute"/>
            <person name="Martino E."/>
            <person name="Morin E."/>
            <person name="Grelet G."/>
            <person name="Kuo A."/>
            <person name="Kohler A."/>
            <person name="Daghino S."/>
            <person name="Barry K."/>
            <person name="Choi C."/>
            <person name="Cichocki N."/>
            <person name="Clum A."/>
            <person name="Copeland A."/>
            <person name="Hainaut M."/>
            <person name="Haridas S."/>
            <person name="Labutti K."/>
            <person name="Lindquist E."/>
            <person name="Lipzen A."/>
            <person name="Khouja H.-R."/>
            <person name="Murat C."/>
            <person name="Ohm R."/>
            <person name="Olson A."/>
            <person name="Spatafora J."/>
            <person name="Veneault-Fourrey C."/>
            <person name="Henrissat B."/>
            <person name="Grigoriev I."/>
            <person name="Martin F."/>
            <person name="Perotto S."/>
        </authorList>
    </citation>
    <scope>NUCLEOTIDE SEQUENCE [LARGE SCALE GENOMIC DNA]</scope>
    <source>
        <strain evidence="2 3">F</strain>
    </source>
</reference>
<proteinExistence type="predicted"/>